<dbReference type="Gene3D" id="3.40.605.10">
    <property type="entry name" value="Aldehyde Dehydrogenase, Chain A, domain 1"/>
    <property type="match status" value="1"/>
</dbReference>
<keyword evidence="5" id="KW-0521">NADP</keyword>
<gene>
    <name evidence="9" type="ORF">JRG66_14495</name>
</gene>
<keyword evidence="7" id="KW-0455">Luminescence</keyword>
<evidence type="ECO:0000256" key="4">
    <source>
        <dbReference type="ARBA" id="ARBA00013020"/>
    </source>
</evidence>
<dbReference type="EMBL" id="CP069620">
    <property type="protein sequence ID" value="UZH55144.1"/>
    <property type="molecule type" value="Genomic_DNA"/>
</dbReference>
<keyword evidence="6" id="KW-0560">Oxidoreductase</keyword>
<organism evidence="9 10">
    <name type="scientific">Salinimicrobium tongyeongense</name>
    <dbReference type="NCBI Taxonomy" id="2809707"/>
    <lineage>
        <taxon>Bacteria</taxon>
        <taxon>Pseudomonadati</taxon>
        <taxon>Bacteroidota</taxon>
        <taxon>Flavobacteriia</taxon>
        <taxon>Flavobacteriales</taxon>
        <taxon>Flavobacteriaceae</taxon>
        <taxon>Salinimicrobium</taxon>
    </lineage>
</organism>
<dbReference type="Pfam" id="PF05893">
    <property type="entry name" value="LuxC"/>
    <property type="match status" value="1"/>
</dbReference>
<dbReference type="Proteomes" id="UP001163981">
    <property type="component" value="Chromosome"/>
</dbReference>
<evidence type="ECO:0000256" key="7">
    <source>
        <dbReference type="ARBA" id="ARBA00023223"/>
    </source>
</evidence>
<comment type="catalytic activity">
    <reaction evidence="8">
        <text>a long-chain fatty aldehyde + NADP(+) + CoA = a long-chain fatty acyl-CoA + NADPH + H(+)</text>
        <dbReference type="Rhea" id="RHEA:15437"/>
        <dbReference type="ChEBI" id="CHEBI:15378"/>
        <dbReference type="ChEBI" id="CHEBI:17176"/>
        <dbReference type="ChEBI" id="CHEBI:57287"/>
        <dbReference type="ChEBI" id="CHEBI:57783"/>
        <dbReference type="ChEBI" id="CHEBI:58349"/>
        <dbReference type="ChEBI" id="CHEBI:83139"/>
        <dbReference type="EC" id="1.2.1.50"/>
    </reaction>
</comment>
<evidence type="ECO:0000256" key="5">
    <source>
        <dbReference type="ARBA" id="ARBA00022857"/>
    </source>
</evidence>
<dbReference type="InterPro" id="IPR016162">
    <property type="entry name" value="Ald_DH_N"/>
</dbReference>
<comment type="similarity">
    <text evidence="3">Belongs to the LuxC family.</text>
</comment>
<evidence type="ECO:0000313" key="9">
    <source>
        <dbReference type="EMBL" id="UZH55144.1"/>
    </source>
</evidence>
<evidence type="ECO:0000313" key="10">
    <source>
        <dbReference type="Proteomes" id="UP001163981"/>
    </source>
</evidence>
<evidence type="ECO:0000256" key="2">
    <source>
        <dbReference type="ARBA" id="ARBA00004908"/>
    </source>
</evidence>
<comment type="function">
    <text evidence="1">LuxC is the fatty acid reductase enzyme responsible for synthesis of the aldehyde substrate for the luminescent reaction catalyzed by luciferase.</text>
</comment>
<dbReference type="RefSeq" id="WP_265163488.1">
    <property type="nucleotide sequence ID" value="NZ_CP069620.1"/>
</dbReference>
<accession>A0ABY6NQI0</accession>
<name>A0ABY6NQI0_9FLAO</name>
<keyword evidence="10" id="KW-1185">Reference proteome</keyword>
<evidence type="ECO:0000256" key="3">
    <source>
        <dbReference type="ARBA" id="ARBA00010915"/>
    </source>
</evidence>
<comment type="pathway">
    <text evidence="2">Lipid metabolism; fatty acid reduction for biolumincescence.</text>
</comment>
<evidence type="ECO:0000256" key="8">
    <source>
        <dbReference type="ARBA" id="ARBA00049412"/>
    </source>
</evidence>
<dbReference type="EC" id="1.2.1.50" evidence="4"/>
<dbReference type="InterPro" id="IPR008670">
    <property type="entry name" value="CoA_reduct_LuxC"/>
</dbReference>
<evidence type="ECO:0000256" key="1">
    <source>
        <dbReference type="ARBA" id="ARBA00003277"/>
    </source>
</evidence>
<dbReference type="InterPro" id="IPR016161">
    <property type="entry name" value="Ald_DH/histidinol_DH"/>
</dbReference>
<reference evidence="9" key="1">
    <citation type="submission" date="2021-02" db="EMBL/GenBank/DDBJ databases">
        <title>Salinimicrobium sp. nov. isolated from seawater in Tongyeong, Republic of Korea.</title>
        <authorList>
            <person name="Lee S.-J."/>
        </authorList>
    </citation>
    <scope>NUCLEOTIDE SEQUENCE</scope>
    <source>
        <strain evidence="9">HN-2-9-2</strain>
    </source>
</reference>
<evidence type="ECO:0000256" key="6">
    <source>
        <dbReference type="ARBA" id="ARBA00023002"/>
    </source>
</evidence>
<protein>
    <recommendedName>
        <fullName evidence="4">long-chain-fatty-acyl-CoA reductase</fullName>
        <ecNumber evidence="4">1.2.1.50</ecNumber>
    </recommendedName>
</protein>
<sequence length="359" mass="41115">MTIEQRREKLESLGRFLSQFKRQGIEKNESLPHNDPYFEILKEKIESAVHHNGWFSLENVLFSLEQWSGALTSDNLQKWLSGYDFSEVEPKTVGIIMAGNIPLVGFHDFISVLVSGHRVLVKQSSNDKLLLPVIADYLKAVAPEWQNKIELLPDSTDGASKMTNFDAVIATGSNNTARYFEYYFSGKPSIIRKNRNSVAVLTGNETSEELLALAEDIFRYYGLGCRNVSKLYVPKNYDFNAFFEAVYPWNPIINQAKYANNYDYNKAVYLMSQFKLLENGFLILKEDKSLNSPIATLFYETYEDMDALQQELDSRKEEIQCVVGKHVVENEVSFGQTQHPQLWDYADDVDTLAFLSQKV</sequence>
<proteinExistence type="inferred from homology"/>
<dbReference type="SUPFAM" id="SSF53720">
    <property type="entry name" value="ALDH-like"/>
    <property type="match status" value="1"/>
</dbReference>